<keyword evidence="2" id="KW-0479">Metal-binding</keyword>
<dbReference type="GO" id="GO:0046872">
    <property type="term" value="F:metal ion binding"/>
    <property type="evidence" value="ECO:0007669"/>
    <property type="project" value="UniProtKB-KW"/>
</dbReference>
<dbReference type="GO" id="GO:0051287">
    <property type="term" value="F:NAD binding"/>
    <property type="evidence" value="ECO:0007669"/>
    <property type="project" value="InterPro"/>
</dbReference>
<sequence length="322" mass="33497">MSRARTLLPIGDPNGIGPELAVRAAAEMQAQGSEPPVVVGDPFVVAYYASRFGLSVRETIGTAEPIMNTIDLLPVDSMPPAEFKPGRVCAAAGRATVEYVKIAVKSLRHGFGSAIVAAPHSETAINSAGIVFSGYPSLLSASSGDHLPVFLMLIIDDLRITHVTLHCSVSEALQLLNPRSVEVAIRATDATLKKLGIERPRIGVFGINPHAGEGGLFGDEDARIVAPVVEKLAQEGLAVVGPTGCDVLLADRASYDGFVAMFHDQGHGPIKLLGGRESSALCIGQEIVFSSVGHGAAFDIAGQGIADIAPIVKALKLVASIN</sequence>
<evidence type="ECO:0000313" key="5">
    <source>
        <dbReference type="EMBL" id="SDR30295.1"/>
    </source>
</evidence>
<dbReference type="PANTHER" id="PTHR30004:SF6">
    <property type="entry name" value="D-THREONATE 4-PHOSPHATE DEHYDROGENASE"/>
    <property type="match status" value="1"/>
</dbReference>
<dbReference type="SUPFAM" id="SSF53659">
    <property type="entry name" value="Isocitrate/Isopropylmalate dehydrogenase-like"/>
    <property type="match status" value="1"/>
</dbReference>
<evidence type="ECO:0000313" key="6">
    <source>
        <dbReference type="Proteomes" id="UP000181917"/>
    </source>
</evidence>
<evidence type="ECO:0000256" key="1">
    <source>
        <dbReference type="ARBA" id="ARBA00009464"/>
    </source>
</evidence>
<dbReference type="Proteomes" id="UP000181917">
    <property type="component" value="Unassembled WGS sequence"/>
</dbReference>
<dbReference type="PANTHER" id="PTHR30004">
    <property type="entry name" value="4-HYDROXYTHREONINE-4-PHOSPHATE DEHYDROGENASE"/>
    <property type="match status" value="1"/>
</dbReference>
<protein>
    <submittedName>
        <fullName evidence="5">4-hydroxythreonine-4-phosphate dehydrogenase</fullName>
    </submittedName>
</protein>
<keyword evidence="6" id="KW-1185">Reference proteome</keyword>
<keyword evidence="4" id="KW-0520">NAD</keyword>
<dbReference type="GO" id="GO:0016491">
    <property type="term" value="F:oxidoreductase activity"/>
    <property type="evidence" value="ECO:0007669"/>
    <property type="project" value="UniProtKB-KW"/>
</dbReference>
<dbReference type="OrthoDB" id="9801783at2"/>
<comment type="similarity">
    <text evidence="1">Belongs to the PdxA family. PdxA2 subfamily.</text>
</comment>
<proteinExistence type="inferred from homology"/>
<dbReference type="RefSeq" id="WP_074703561.1">
    <property type="nucleotide sequence ID" value="NZ_CP018865.1"/>
</dbReference>
<gene>
    <name evidence="5" type="ORF">SAMN04489742_4784</name>
</gene>
<dbReference type="STRING" id="37928.SAMN04489742_4784"/>
<evidence type="ECO:0000256" key="3">
    <source>
        <dbReference type="ARBA" id="ARBA00023002"/>
    </source>
</evidence>
<reference evidence="5 6" key="1">
    <citation type="submission" date="2016-10" db="EMBL/GenBank/DDBJ databases">
        <authorList>
            <person name="de Groot N.N."/>
        </authorList>
    </citation>
    <scope>NUCLEOTIDE SEQUENCE [LARGE SCALE GENOMIC DNA]</scope>
    <source>
        <strain evidence="5 6">DSM 20117</strain>
    </source>
</reference>
<dbReference type="KEGG" id="acry:AC20117_22190"/>
<evidence type="ECO:0000256" key="2">
    <source>
        <dbReference type="ARBA" id="ARBA00022723"/>
    </source>
</evidence>
<dbReference type="AlphaFoldDB" id="A0A1H1HXX2"/>
<dbReference type="Pfam" id="PF04166">
    <property type="entry name" value="PdxA"/>
    <property type="match status" value="1"/>
</dbReference>
<name>A0A1H1HXX2_9MICC</name>
<dbReference type="Gene3D" id="3.40.718.10">
    <property type="entry name" value="Isopropylmalate Dehydrogenase"/>
    <property type="match status" value="1"/>
</dbReference>
<keyword evidence="3" id="KW-0560">Oxidoreductase</keyword>
<evidence type="ECO:0000256" key="4">
    <source>
        <dbReference type="ARBA" id="ARBA00023027"/>
    </source>
</evidence>
<organism evidence="5 6">
    <name type="scientific">Crystallibacter crystallopoietes</name>
    <dbReference type="NCBI Taxonomy" id="37928"/>
    <lineage>
        <taxon>Bacteria</taxon>
        <taxon>Bacillati</taxon>
        <taxon>Actinomycetota</taxon>
        <taxon>Actinomycetes</taxon>
        <taxon>Micrococcales</taxon>
        <taxon>Micrococcaceae</taxon>
        <taxon>Crystallibacter</taxon>
    </lineage>
</organism>
<dbReference type="EMBL" id="FNKH01000003">
    <property type="protein sequence ID" value="SDR30295.1"/>
    <property type="molecule type" value="Genomic_DNA"/>
</dbReference>
<accession>A0A1H1HXX2</accession>
<dbReference type="InterPro" id="IPR005255">
    <property type="entry name" value="PdxA_fam"/>
</dbReference>